<dbReference type="Gene3D" id="1.25.40.10">
    <property type="entry name" value="Tetratricopeptide repeat domain"/>
    <property type="match status" value="1"/>
</dbReference>
<proteinExistence type="predicted"/>
<dbReference type="InterPro" id="IPR039495">
    <property type="entry name" value="TAF1A"/>
</dbReference>
<dbReference type="Pfam" id="PF14929">
    <property type="entry name" value="TAF1_subA"/>
    <property type="match status" value="1"/>
</dbReference>
<dbReference type="GO" id="GO:0000120">
    <property type="term" value="C:RNA polymerase I transcription regulator complex"/>
    <property type="evidence" value="ECO:0007669"/>
    <property type="project" value="InterPro"/>
</dbReference>
<dbReference type="InParanoid" id="A0A1Y1YKM8"/>
<reference evidence="2 3" key="1">
    <citation type="submission" date="2016-07" db="EMBL/GenBank/DDBJ databases">
        <title>Pervasive Adenine N6-methylation of Active Genes in Fungi.</title>
        <authorList>
            <consortium name="DOE Joint Genome Institute"/>
            <person name="Mondo S.J."/>
            <person name="Dannebaum R.O."/>
            <person name="Kuo R.C."/>
            <person name="Labutti K."/>
            <person name="Haridas S."/>
            <person name="Kuo A."/>
            <person name="Salamov A."/>
            <person name="Ahrendt S.R."/>
            <person name="Lipzen A."/>
            <person name="Sullivan W."/>
            <person name="Andreopoulos W.B."/>
            <person name="Clum A."/>
            <person name="Lindquist E."/>
            <person name="Daum C."/>
            <person name="Ramamoorthy G.K."/>
            <person name="Gryganskyi A."/>
            <person name="Culley D."/>
            <person name="Magnuson J.K."/>
            <person name="James T.Y."/>
            <person name="O'Malley M.A."/>
            <person name="Stajich J.E."/>
            <person name="Spatafora J.W."/>
            <person name="Visel A."/>
            <person name="Grigoriev I.V."/>
        </authorList>
    </citation>
    <scope>NUCLEOTIDE SEQUENCE [LARGE SCALE GENOMIC DNA]</scope>
    <source>
        <strain evidence="2 3">CBS 931.73</strain>
    </source>
</reference>
<protein>
    <submittedName>
        <fullName evidence="2">Uncharacterized protein</fullName>
    </submittedName>
</protein>
<dbReference type="SUPFAM" id="SSF48452">
    <property type="entry name" value="TPR-like"/>
    <property type="match status" value="1"/>
</dbReference>
<feature type="compositionally biased region" description="Low complexity" evidence="1">
    <location>
        <begin position="53"/>
        <end position="62"/>
    </location>
</feature>
<dbReference type="PANTHER" id="PTHR32122:SF1">
    <property type="entry name" value="TATA BOX-BINDING PROTEIN-ASSOCIATED FACTOR RNA POLYMERASE I SUBUNIT A"/>
    <property type="match status" value="1"/>
</dbReference>
<evidence type="ECO:0000256" key="1">
    <source>
        <dbReference type="SAM" id="MobiDB-lite"/>
    </source>
</evidence>
<organism evidence="2 3">
    <name type="scientific">Basidiobolus meristosporus CBS 931.73</name>
    <dbReference type="NCBI Taxonomy" id="1314790"/>
    <lineage>
        <taxon>Eukaryota</taxon>
        <taxon>Fungi</taxon>
        <taxon>Fungi incertae sedis</taxon>
        <taxon>Zoopagomycota</taxon>
        <taxon>Entomophthoromycotina</taxon>
        <taxon>Basidiobolomycetes</taxon>
        <taxon>Basidiobolales</taxon>
        <taxon>Basidiobolaceae</taxon>
        <taxon>Basidiobolus</taxon>
    </lineage>
</organism>
<dbReference type="InterPro" id="IPR011990">
    <property type="entry name" value="TPR-like_helical_dom_sf"/>
</dbReference>
<gene>
    <name evidence="2" type="ORF">K493DRAFT_336106</name>
</gene>
<keyword evidence="3" id="KW-1185">Reference proteome</keyword>
<name>A0A1Y1YKM8_9FUNG</name>
<dbReference type="OrthoDB" id="2159786at2759"/>
<dbReference type="PANTHER" id="PTHR32122">
    <property type="entry name" value="TATA BOX-BINDING PROTEIN ASSOCIATED FACTOR RNA POLYMERASE I SUBUNIT A"/>
    <property type="match status" value="1"/>
</dbReference>
<accession>A0A1Y1YKM8</accession>
<dbReference type="GO" id="GO:0006360">
    <property type="term" value="P:transcription by RNA polymerase I"/>
    <property type="evidence" value="ECO:0007669"/>
    <property type="project" value="InterPro"/>
</dbReference>
<comment type="caution">
    <text evidence="2">The sequence shown here is derived from an EMBL/GenBank/DDBJ whole genome shotgun (WGS) entry which is preliminary data.</text>
</comment>
<evidence type="ECO:0000313" key="2">
    <source>
        <dbReference type="EMBL" id="ORX98581.1"/>
    </source>
</evidence>
<dbReference type="STRING" id="1314790.A0A1Y1YKM8"/>
<dbReference type="Proteomes" id="UP000193498">
    <property type="component" value="Unassembled WGS sequence"/>
</dbReference>
<sequence length="333" mass="38376">MTYHQIQQGSVQEAYGTIMGYIYHSPFSENPLIHGYAGMLSAYLAEKDNTRRSQSFVRSSQSMDPYGNADDEPSDSQAPIQRNVSEAIKHFEKACALDNSNDMFTRCMVELLFKSGQRDEAITLMEEFCKKNPTNPTIQHMLFSTLYAEFPNDHSKWIDHAKQCARLDPACDLESIIQPIVQHYEMVISKQVASESVPTRLEILRLLATRIDYGASEMWVWEKTVETLMHIKKKPSVSDADAEIWKDRLSWWSSFLFLRLPTPSTLNLSNEEDKLLVLKLICARYIYPVDYVKFPASQILFRSSSKKELKGLLKPHEFWLKRIEEEALNSDDA</sequence>
<feature type="region of interest" description="Disordered" evidence="1">
    <location>
        <begin position="53"/>
        <end position="78"/>
    </location>
</feature>
<dbReference type="InterPro" id="IPR052669">
    <property type="entry name" value="SL1/TIF-IB_Component"/>
</dbReference>
<dbReference type="AlphaFoldDB" id="A0A1Y1YKM8"/>
<dbReference type="EMBL" id="MCFE01000111">
    <property type="protein sequence ID" value="ORX98581.1"/>
    <property type="molecule type" value="Genomic_DNA"/>
</dbReference>
<evidence type="ECO:0000313" key="3">
    <source>
        <dbReference type="Proteomes" id="UP000193498"/>
    </source>
</evidence>